<dbReference type="Pfam" id="PF06087">
    <property type="entry name" value="Tyr-DNA_phospho"/>
    <property type="match status" value="1"/>
</dbReference>
<dbReference type="GO" id="GO:0006281">
    <property type="term" value="P:DNA repair"/>
    <property type="evidence" value="ECO:0007669"/>
    <property type="project" value="InterPro"/>
</dbReference>
<dbReference type="EMBL" id="MU006359">
    <property type="protein sequence ID" value="KAF2844931.1"/>
    <property type="molecule type" value="Genomic_DNA"/>
</dbReference>
<reference evidence="5" key="1">
    <citation type="submission" date="2020-01" db="EMBL/GenBank/DDBJ databases">
        <authorList>
            <consortium name="DOE Joint Genome Institute"/>
            <person name="Haridas S."/>
            <person name="Albert R."/>
            <person name="Binder M."/>
            <person name="Bloem J."/>
            <person name="Labutti K."/>
            <person name="Salamov A."/>
            <person name="Andreopoulos B."/>
            <person name="Baker S.E."/>
            <person name="Barry K."/>
            <person name="Bills G."/>
            <person name="Bluhm B.H."/>
            <person name="Cannon C."/>
            <person name="Castanera R."/>
            <person name="Culley D.E."/>
            <person name="Daum C."/>
            <person name="Ezra D."/>
            <person name="Gonzalez J.B."/>
            <person name="Henrissat B."/>
            <person name="Kuo A."/>
            <person name="Liang C."/>
            <person name="Lipzen A."/>
            <person name="Lutzoni F."/>
            <person name="Magnuson J."/>
            <person name="Mondo S."/>
            <person name="Nolan M."/>
            <person name="Ohm R."/>
            <person name="Pangilinan J."/>
            <person name="Park H.-J."/>
            <person name="Ramirez L."/>
            <person name="Alfaro M."/>
            <person name="Sun H."/>
            <person name="Tritt A."/>
            <person name="Yoshinaga Y."/>
            <person name="Zwiers L.-H."/>
            <person name="Turgeon B.G."/>
            <person name="Goodwin S.B."/>
            <person name="Spatafora J.W."/>
            <person name="Crous P.W."/>
            <person name="Grigoriev I.V."/>
        </authorList>
    </citation>
    <scope>NUCLEOTIDE SEQUENCE</scope>
    <source>
        <strain evidence="5">IPT5</strain>
    </source>
</reference>
<evidence type="ECO:0000256" key="1">
    <source>
        <dbReference type="PIRSR" id="PIRSR610347-1"/>
    </source>
</evidence>
<dbReference type="Proteomes" id="UP000799423">
    <property type="component" value="Unassembled WGS sequence"/>
</dbReference>
<dbReference type="OrthoDB" id="47785at2759"/>
<evidence type="ECO:0000256" key="2">
    <source>
        <dbReference type="PIRSR" id="PIRSR610347-2"/>
    </source>
</evidence>
<feature type="region of interest" description="Disordered" evidence="4">
    <location>
        <begin position="1"/>
        <end position="109"/>
    </location>
</feature>
<evidence type="ECO:0000313" key="5">
    <source>
        <dbReference type="EMBL" id="KAF2844931.1"/>
    </source>
</evidence>
<dbReference type="GO" id="GO:0017005">
    <property type="term" value="F:3'-tyrosyl-DNA phosphodiesterase activity"/>
    <property type="evidence" value="ECO:0007669"/>
    <property type="project" value="TreeGrafter"/>
</dbReference>
<dbReference type="Gene3D" id="3.30.870.10">
    <property type="entry name" value="Endonuclease Chain A"/>
    <property type="match status" value="2"/>
</dbReference>
<feature type="compositionally biased region" description="Acidic residues" evidence="4">
    <location>
        <begin position="1"/>
        <end position="11"/>
    </location>
</feature>
<accession>A0A6A7ANW2</accession>
<evidence type="ECO:0000256" key="4">
    <source>
        <dbReference type="SAM" id="MobiDB-lite"/>
    </source>
</evidence>
<proteinExistence type="predicted"/>
<dbReference type="PROSITE" id="PS50330">
    <property type="entry name" value="UIM"/>
    <property type="match status" value="1"/>
</dbReference>
<feature type="compositionally biased region" description="Polar residues" evidence="4">
    <location>
        <begin position="89"/>
        <end position="107"/>
    </location>
</feature>
<feature type="compositionally biased region" description="Basic and acidic residues" evidence="4">
    <location>
        <begin position="53"/>
        <end position="80"/>
    </location>
</feature>
<dbReference type="GO" id="GO:0003697">
    <property type="term" value="F:single-stranded DNA binding"/>
    <property type="evidence" value="ECO:0007669"/>
    <property type="project" value="TreeGrafter"/>
</dbReference>
<dbReference type="Pfam" id="PF02809">
    <property type="entry name" value="UIM"/>
    <property type="match status" value="1"/>
</dbReference>
<dbReference type="GO" id="GO:0005634">
    <property type="term" value="C:nucleus"/>
    <property type="evidence" value="ECO:0007669"/>
    <property type="project" value="InterPro"/>
</dbReference>
<gene>
    <name evidence="5" type="ORF">T440DRAFT_409153</name>
</gene>
<feature type="active site" description="Nucleophile" evidence="1">
    <location>
        <position position="206"/>
    </location>
</feature>
<name>A0A6A7ANW2_9PLEO</name>
<organism evidence="5 6">
    <name type="scientific">Plenodomus tracheiphilus IPT5</name>
    <dbReference type="NCBI Taxonomy" id="1408161"/>
    <lineage>
        <taxon>Eukaryota</taxon>
        <taxon>Fungi</taxon>
        <taxon>Dikarya</taxon>
        <taxon>Ascomycota</taxon>
        <taxon>Pezizomycotina</taxon>
        <taxon>Dothideomycetes</taxon>
        <taxon>Pleosporomycetidae</taxon>
        <taxon>Pleosporales</taxon>
        <taxon>Pleosporineae</taxon>
        <taxon>Leptosphaeriaceae</taxon>
        <taxon>Plenodomus</taxon>
    </lineage>
</organism>
<protein>
    <submittedName>
        <fullName evidence="5">Phospholipase D/nuclease</fullName>
    </submittedName>
</protein>
<dbReference type="InterPro" id="IPR003903">
    <property type="entry name" value="UIM_dom"/>
</dbReference>
<evidence type="ECO:0000256" key="3">
    <source>
        <dbReference type="PIRSR" id="PIRSR610347-3"/>
    </source>
</evidence>
<dbReference type="CDD" id="cd09122">
    <property type="entry name" value="PLDc_Tdp1_1"/>
    <property type="match status" value="1"/>
</dbReference>
<feature type="active site" description="Proton donor/acceptor" evidence="1">
    <location>
        <position position="435"/>
    </location>
</feature>
<feature type="binding site" evidence="2">
    <location>
        <position position="437"/>
    </location>
    <ligand>
        <name>substrate</name>
    </ligand>
</feature>
<dbReference type="InterPro" id="IPR010347">
    <property type="entry name" value="Tdp1"/>
</dbReference>
<feature type="site" description="Interaction with DNA" evidence="3">
    <location>
        <position position="462"/>
    </location>
</feature>
<dbReference type="PANTHER" id="PTHR12415:SF4">
    <property type="entry name" value="TYROSYL-DNA PHOSPHODIESTERASE DOMAIN-CONTAINING PROTEIN"/>
    <property type="match status" value="1"/>
</dbReference>
<dbReference type="GO" id="GO:0003690">
    <property type="term" value="F:double-stranded DNA binding"/>
    <property type="evidence" value="ECO:0007669"/>
    <property type="project" value="TreeGrafter"/>
</dbReference>
<feature type="binding site" evidence="2">
    <location>
        <position position="208"/>
    </location>
    <ligand>
        <name>substrate</name>
    </ligand>
</feature>
<dbReference type="PANTHER" id="PTHR12415">
    <property type="entry name" value="TYROSYL-DNA PHOSPHODIESTERASE 1"/>
    <property type="match status" value="1"/>
</dbReference>
<keyword evidence="6" id="KW-1185">Reference proteome</keyword>
<dbReference type="AlphaFoldDB" id="A0A6A7ANW2"/>
<sequence length="541" mass="60148">MDSDAAQDDDEDLRRATALSLQESRNLDQAGRLPILATACASTTDPSRGFGASDRKAMEEERLARLSKRKWDASPEEPAKRVAKGPDTAKSSQNRTPCPRSPTTSLQYPRGAIKRTFASKYPRTNDITIDELLQAPRIHTAVISSFMWDAEWLQGKLNPAKVKQLWIMNAKDQAVQDRWVHEMEDSGVPNLKLHFPPMHGMIYSMHSKYLLLFGKDKLRFAVPTANMTRIDWGEVANDWQPGVMENSVFLIDLPRLGAEVQGDKAKLTKFGQELVYFLEQQQTPRMVIDGVLKFDFSQTAHLAFVHSIGGTHDSRTARPTGLPSLAHAVRGLQLGDVKQLSIDYAASSLGAVNDHLLQRVHLAASGEEFGADTQPTNVRKDFRVYFPTKEAVEQSVGGPDCGGIISLTHAHYNAATFPRECLRNYDSTRRGMLSHNKLLFARGCKNDGRRVAFVYVGSANLSESAWGGQKVLKSGVLGKLNIKNWECGVVMPVSEDVLSEVECEKGTMLPPMGVFENIVEVPFRYPGTEYGHSQPWYFGRG</sequence>
<dbReference type="SUPFAM" id="SSF56024">
    <property type="entry name" value="Phospholipase D/nuclease"/>
    <property type="match status" value="2"/>
</dbReference>
<evidence type="ECO:0000313" key="6">
    <source>
        <dbReference type="Proteomes" id="UP000799423"/>
    </source>
</evidence>